<keyword evidence="2" id="KW-1185">Reference proteome</keyword>
<gene>
    <name evidence="1" type="ORF">VAZ01S_095_00130</name>
</gene>
<name>U3C911_9VIBR</name>
<organism evidence="1 2">
    <name type="scientific">Vibrio azureus NBRC 104587</name>
    <dbReference type="NCBI Taxonomy" id="1219077"/>
    <lineage>
        <taxon>Bacteria</taxon>
        <taxon>Pseudomonadati</taxon>
        <taxon>Pseudomonadota</taxon>
        <taxon>Gammaproteobacteria</taxon>
        <taxon>Vibrionales</taxon>
        <taxon>Vibrionaceae</taxon>
        <taxon>Vibrio</taxon>
    </lineage>
</organism>
<proteinExistence type="predicted"/>
<dbReference type="EMBL" id="BATL01000095">
    <property type="protein sequence ID" value="GAD77839.1"/>
    <property type="molecule type" value="Genomic_DNA"/>
</dbReference>
<dbReference type="RefSeq" id="WP_021711574.1">
    <property type="nucleotide sequence ID" value="NZ_BAOB01000496.1"/>
</dbReference>
<accession>U3C911</accession>
<evidence type="ECO:0000313" key="2">
    <source>
        <dbReference type="Proteomes" id="UP000016567"/>
    </source>
</evidence>
<comment type="caution">
    <text evidence="1">The sequence shown here is derived from an EMBL/GenBank/DDBJ whole genome shotgun (WGS) entry which is preliminary data.</text>
</comment>
<reference evidence="1 2" key="1">
    <citation type="submission" date="2013-09" db="EMBL/GenBank/DDBJ databases">
        <title>Whole genome shotgun sequence of Vibrio azureus NBRC 104587.</title>
        <authorList>
            <person name="Isaki S."/>
            <person name="Hosoyama A."/>
            <person name="Numata M."/>
            <person name="Hashimoto M."/>
            <person name="Hosoyama Y."/>
            <person name="Tsuchikane K."/>
            <person name="Noguchi M."/>
            <person name="Hirakata S."/>
            <person name="Ichikawa N."/>
            <person name="Ohji S."/>
            <person name="Yamazoe A."/>
            <person name="Fujita N."/>
        </authorList>
    </citation>
    <scope>NUCLEOTIDE SEQUENCE [LARGE SCALE GENOMIC DNA]</scope>
    <source>
        <strain evidence="1 2">NBRC 104587</strain>
    </source>
</reference>
<protein>
    <submittedName>
        <fullName evidence="1">Uncharacterized protein</fullName>
    </submittedName>
</protein>
<evidence type="ECO:0000313" key="1">
    <source>
        <dbReference type="EMBL" id="GAD77839.1"/>
    </source>
</evidence>
<dbReference type="AlphaFoldDB" id="U3C911"/>
<dbReference type="Proteomes" id="UP000016567">
    <property type="component" value="Unassembled WGS sequence"/>
</dbReference>
<sequence length="96" mass="10693">MAHNGLLVGQLDKSSIKEGSVVNVVHNLVLGKYNGVAAGVVIQPQGDEFVLENISHNDIESSLQWHYVDRNETYRTQNLYLDLSNESTLPPPVCRF</sequence>